<dbReference type="EMBL" id="FIZY01000013">
    <property type="protein sequence ID" value="CZF81384.1"/>
    <property type="molecule type" value="Genomic_DNA"/>
</dbReference>
<protein>
    <submittedName>
        <fullName evidence="1">Uncharacterized protein</fullName>
    </submittedName>
</protein>
<reference evidence="2" key="1">
    <citation type="submission" date="2016-02" db="EMBL/GenBank/DDBJ databases">
        <authorList>
            <person name="Rodrigo-Torres Lidia"/>
            <person name="Arahal R.David."/>
        </authorList>
    </citation>
    <scope>NUCLEOTIDE SEQUENCE [LARGE SCALE GENOMIC DNA]</scope>
    <source>
        <strain evidence="2">CECT 8713</strain>
    </source>
</reference>
<organism evidence="1 2">
    <name type="scientific">Grimontia marina</name>
    <dbReference type="NCBI Taxonomy" id="646534"/>
    <lineage>
        <taxon>Bacteria</taxon>
        <taxon>Pseudomonadati</taxon>
        <taxon>Pseudomonadota</taxon>
        <taxon>Gammaproteobacteria</taxon>
        <taxon>Vibrionales</taxon>
        <taxon>Vibrionaceae</taxon>
        <taxon>Grimontia</taxon>
    </lineage>
</organism>
<dbReference type="AlphaFoldDB" id="A0A128F4R6"/>
<accession>A0A128F4R6</accession>
<proteinExistence type="predicted"/>
<evidence type="ECO:0000313" key="1">
    <source>
        <dbReference type="EMBL" id="CZF81384.1"/>
    </source>
</evidence>
<dbReference type="Proteomes" id="UP000073601">
    <property type="component" value="Unassembled WGS sequence"/>
</dbReference>
<name>A0A128F4R6_9GAMM</name>
<sequence length="89" mass="10036">MASISGDNTNNNLVGTTDDDEIYGLLGNDTLVVMKVTTPRMAILLNQKLRSYLQILMILTRYKKIHLSVSPCHSLIFRLAKRKALVMPF</sequence>
<keyword evidence="2" id="KW-1185">Reference proteome</keyword>
<evidence type="ECO:0000313" key="2">
    <source>
        <dbReference type="Proteomes" id="UP000073601"/>
    </source>
</evidence>
<gene>
    <name evidence="1" type="ORF">GMA8713_01817</name>
</gene>